<dbReference type="Proteomes" id="UP000735302">
    <property type="component" value="Unassembled WGS sequence"/>
</dbReference>
<comment type="caution">
    <text evidence="1">The sequence shown here is derived from an EMBL/GenBank/DDBJ whole genome shotgun (WGS) entry which is preliminary data.</text>
</comment>
<dbReference type="EMBL" id="BLXT01006036">
    <property type="protein sequence ID" value="GFO28350.1"/>
    <property type="molecule type" value="Genomic_DNA"/>
</dbReference>
<evidence type="ECO:0000313" key="1">
    <source>
        <dbReference type="EMBL" id="GFO28350.1"/>
    </source>
</evidence>
<organism evidence="1 2">
    <name type="scientific">Plakobranchus ocellatus</name>
    <dbReference type="NCBI Taxonomy" id="259542"/>
    <lineage>
        <taxon>Eukaryota</taxon>
        <taxon>Metazoa</taxon>
        <taxon>Spiralia</taxon>
        <taxon>Lophotrochozoa</taxon>
        <taxon>Mollusca</taxon>
        <taxon>Gastropoda</taxon>
        <taxon>Heterobranchia</taxon>
        <taxon>Euthyneura</taxon>
        <taxon>Panpulmonata</taxon>
        <taxon>Sacoglossa</taxon>
        <taxon>Placobranchoidea</taxon>
        <taxon>Plakobranchidae</taxon>
        <taxon>Plakobranchus</taxon>
    </lineage>
</organism>
<name>A0AAV4CAB2_9GAST</name>
<reference evidence="1 2" key="1">
    <citation type="journal article" date="2021" name="Elife">
        <title>Chloroplast acquisition without the gene transfer in kleptoplastic sea slugs, Plakobranchus ocellatus.</title>
        <authorList>
            <person name="Maeda T."/>
            <person name="Takahashi S."/>
            <person name="Yoshida T."/>
            <person name="Shimamura S."/>
            <person name="Takaki Y."/>
            <person name="Nagai Y."/>
            <person name="Toyoda A."/>
            <person name="Suzuki Y."/>
            <person name="Arimoto A."/>
            <person name="Ishii H."/>
            <person name="Satoh N."/>
            <person name="Nishiyama T."/>
            <person name="Hasebe M."/>
            <person name="Maruyama T."/>
            <person name="Minagawa J."/>
            <person name="Obokata J."/>
            <person name="Shigenobu S."/>
        </authorList>
    </citation>
    <scope>NUCLEOTIDE SEQUENCE [LARGE SCALE GENOMIC DNA]</scope>
</reference>
<proteinExistence type="predicted"/>
<sequence>MEIKLNLSVVSSSLPSLLIKINSREHTNGDTHYKVTAAFLVKEPVSLPKPRGQQLTVKQPGLGTATVYCISHSSTVESGLTNWTSQTGLVTRASERTDADLTAR</sequence>
<gene>
    <name evidence="1" type="ORF">PoB_005485500</name>
</gene>
<accession>A0AAV4CAB2</accession>
<keyword evidence="2" id="KW-1185">Reference proteome</keyword>
<dbReference type="AlphaFoldDB" id="A0AAV4CAB2"/>
<protein>
    <submittedName>
        <fullName evidence="1">Uncharacterized protein</fullName>
    </submittedName>
</protein>
<evidence type="ECO:0000313" key="2">
    <source>
        <dbReference type="Proteomes" id="UP000735302"/>
    </source>
</evidence>